<evidence type="ECO:0000313" key="7">
    <source>
        <dbReference type="Proteomes" id="UP000030764"/>
    </source>
</evidence>
<evidence type="ECO:0000313" key="5">
    <source>
        <dbReference type="EMBL" id="KFD47079.1"/>
    </source>
</evidence>
<dbReference type="PROSITE" id="PS51253">
    <property type="entry name" value="HTH_CENPB"/>
    <property type="match status" value="1"/>
</dbReference>
<reference evidence="5 7" key="1">
    <citation type="journal article" date="2014" name="Nat. Genet.">
        <title>Genome and transcriptome of the porcine whipworm Trichuris suis.</title>
        <authorList>
            <person name="Jex A.R."/>
            <person name="Nejsum P."/>
            <person name="Schwarz E.M."/>
            <person name="Hu L."/>
            <person name="Young N.D."/>
            <person name="Hall R.S."/>
            <person name="Korhonen P.K."/>
            <person name="Liao S."/>
            <person name="Thamsborg S."/>
            <person name="Xia J."/>
            <person name="Xu P."/>
            <person name="Wang S."/>
            <person name="Scheerlinck J.P."/>
            <person name="Hofmann A."/>
            <person name="Sternberg P.W."/>
            <person name="Wang J."/>
            <person name="Gasser R.B."/>
        </authorList>
    </citation>
    <scope>NUCLEOTIDE SEQUENCE [LARGE SCALE GENOMIC DNA]</scope>
    <source>
        <strain evidence="6">DCEP-RM93F</strain>
        <strain evidence="5">DCEP-RM93M</strain>
    </source>
</reference>
<evidence type="ECO:0000313" key="6">
    <source>
        <dbReference type="EMBL" id="KFD61359.1"/>
    </source>
</evidence>
<proteinExistence type="predicted"/>
<dbReference type="Proteomes" id="UP000030758">
    <property type="component" value="Unassembled WGS sequence"/>
</dbReference>
<dbReference type="EMBL" id="KL367626">
    <property type="protein sequence ID" value="KFD61359.1"/>
    <property type="molecule type" value="Genomic_DNA"/>
</dbReference>
<dbReference type="EMBL" id="KL363341">
    <property type="protein sequence ID" value="KFD47079.1"/>
    <property type="molecule type" value="Genomic_DNA"/>
</dbReference>
<name>A0A085LQ33_9BILA</name>
<sequence length="200" mass="22772">MQLEQQPHLTSAGRKASSTFQCRQAEGDGNQERKVMKRSQNEELELALYVCFIQKRSVGQSLSGPLLCEKVVNFDLRLSENPNVKIGSSWNEKFKNRHSIRELKGKGSHRMAIQRATTKKNCKDTCVQTNLMRISFVVLMKVDWKAFPKSLVFLKEESALGYKKSTERVTLMVCRMLLVGTVCRSFLLENQGSPQVSKIL</sequence>
<dbReference type="GO" id="GO:0005634">
    <property type="term" value="C:nucleus"/>
    <property type="evidence" value="ECO:0007669"/>
    <property type="project" value="UniProtKB-SubCell"/>
</dbReference>
<keyword evidence="2" id="KW-0238">DNA-binding</keyword>
<evidence type="ECO:0000256" key="2">
    <source>
        <dbReference type="ARBA" id="ARBA00023125"/>
    </source>
</evidence>
<protein>
    <recommendedName>
        <fullName evidence="4">HTH CENPB-type domain-containing protein</fullName>
    </recommendedName>
</protein>
<feature type="domain" description="HTH CENPB-type" evidence="4">
    <location>
        <begin position="32"/>
        <end position="104"/>
    </location>
</feature>
<dbReference type="SMART" id="SM00674">
    <property type="entry name" value="CENPB"/>
    <property type="match status" value="1"/>
</dbReference>
<dbReference type="InterPro" id="IPR006600">
    <property type="entry name" value="HTH_CenpB_DNA-bd_dom"/>
</dbReference>
<evidence type="ECO:0000256" key="1">
    <source>
        <dbReference type="ARBA" id="ARBA00004123"/>
    </source>
</evidence>
<feature type="region of interest" description="Disordered" evidence="3">
    <location>
        <begin position="1"/>
        <end position="36"/>
    </location>
</feature>
<dbReference type="AlphaFoldDB" id="A0A085LQ33"/>
<keyword evidence="7" id="KW-1185">Reference proteome</keyword>
<dbReference type="SUPFAM" id="SSF46689">
    <property type="entry name" value="Homeodomain-like"/>
    <property type="match status" value="1"/>
</dbReference>
<evidence type="ECO:0000256" key="3">
    <source>
        <dbReference type="SAM" id="MobiDB-lite"/>
    </source>
</evidence>
<evidence type="ECO:0000259" key="4">
    <source>
        <dbReference type="PROSITE" id="PS51253"/>
    </source>
</evidence>
<accession>A0A085LQ33</accession>
<dbReference type="GO" id="GO:0003677">
    <property type="term" value="F:DNA binding"/>
    <property type="evidence" value="ECO:0007669"/>
    <property type="project" value="UniProtKB-KW"/>
</dbReference>
<dbReference type="Gene3D" id="1.10.10.60">
    <property type="entry name" value="Homeodomain-like"/>
    <property type="match status" value="1"/>
</dbReference>
<organism evidence="5 7">
    <name type="scientific">Trichuris suis</name>
    <name type="common">pig whipworm</name>
    <dbReference type="NCBI Taxonomy" id="68888"/>
    <lineage>
        <taxon>Eukaryota</taxon>
        <taxon>Metazoa</taxon>
        <taxon>Ecdysozoa</taxon>
        <taxon>Nematoda</taxon>
        <taxon>Enoplea</taxon>
        <taxon>Dorylaimia</taxon>
        <taxon>Trichinellida</taxon>
        <taxon>Trichuridae</taxon>
        <taxon>Trichuris</taxon>
    </lineage>
</organism>
<comment type="subcellular location">
    <subcellularLocation>
        <location evidence="1">Nucleus</location>
    </subcellularLocation>
</comment>
<dbReference type="Pfam" id="PF03221">
    <property type="entry name" value="HTH_Tnp_Tc5"/>
    <property type="match status" value="1"/>
</dbReference>
<gene>
    <name evidence="5" type="ORF">M513_12067</name>
    <name evidence="6" type="ORF">M514_12067</name>
</gene>
<dbReference type="Proteomes" id="UP000030764">
    <property type="component" value="Unassembled WGS sequence"/>
</dbReference>
<dbReference type="InterPro" id="IPR009057">
    <property type="entry name" value="Homeodomain-like_sf"/>
</dbReference>